<feature type="region of interest" description="Disordered" evidence="1">
    <location>
        <begin position="27"/>
        <end position="80"/>
    </location>
</feature>
<evidence type="ECO:0000313" key="3">
    <source>
        <dbReference type="Proteomes" id="UP000281955"/>
    </source>
</evidence>
<feature type="compositionally biased region" description="Low complexity" evidence="1">
    <location>
        <begin position="27"/>
        <end position="40"/>
    </location>
</feature>
<evidence type="ECO:0000256" key="1">
    <source>
        <dbReference type="SAM" id="MobiDB-lite"/>
    </source>
</evidence>
<organism evidence="2 3">
    <name type="scientific">Motilibacter peucedani</name>
    <dbReference type="NCBI Taxonomy" id="598650"/>
    <lineage>
        <taxon>Bacteria</taxon>
        <taxon>Bacillati</taxon>
        <taxon>Actinomycetota</taxon>
        <taxon>Actinomycetes</taxon>
        <taxon>Motilibacterales</taxon>
        <taxon>Motilibacteraceae</taxon>
        <taxon>Motilibacter</taxon>
    </lineage>
</organism>
<reference evidence="2 3" key="1">
    <citation type="submission" date="2018-10" db="EMBL/GenBank/DDBJ databases">
        <title>Genomic Encyclopedia of Archaeal and Bacterial Type Strains, Phase II (KMG-II): from individual species to whole genera.</title>
        <authorList>
            <person name="Goeker M."/>
        </authorList>
    </citation>
    <scope>NUCLEOTIDE SEQUENCE [LARGE SCALE GENOMIC DNA]</scope>
    <source>
        <strain evidence="2 3">RP-AC37</strain>
    </source>
</reference>
<dbReference type="RefSeq" id="WP_121191416.1">
    <property type="nucleotide sequence ID" value="NZ_RBWV01000001.1"/>
</dbReference>
<gene>
    <name evidence="2" type="ORF">CLV35_0044</name>
</gene>
<dbReference type="EMBL" id="RBWV01000001">
    <property type="protein sequence ID" value="RKS84228.1"/>
    <property type="molecule type" value="Genomic_DNA"/>
</dbReference>
<accession>A0A420XVB1</accession>
<sequence length="80" mass="7900">MRPSTPSSSGSALSALLALVDSPAERAAAAVPSSSPAVTPGPEDAAAATGQPAHHGPRRLGGRPQAPSTGSHSAYSFRRV</sequence>
<proteinExistence type="predicted"/>
<dbReference type="InParanoid" id="A0A420XVB1"/>
<dbReference type="AlphaFoldDB" id="A0A420XVB1"/>
<dbReference type="Proteomes" id="UP000281955">
    <property type="component" value="Unassembled WGS sequence"/>
</dbReference>
<keyword evidence="3" id="KW-1185">Reference proteome</keyword>
<evidence type="ECO:0000313" key="2">
    <source>
        <dbReference type="EMBL" id="RKS84228.1"/>
    </source>
</evidence>
<comment type="caution">
    <text evidence="2">The sequence shown here is derived from an EMBL/GenBank/DDBJ whole genome shotgun (WGS) entry which is preliminary data.</text>
</comment>
<name>A0A420XVB1_9ACTN</name>
<protein>
    <submittedName>
        <fullName evidence="2">Uncharacterized protein</fullName>
    </submittedName>
</protein>